<reference evidence="1 2" key="1">
    <citation type="submission" date="2018-08" db="EMBL/GenBank/DDBJ databases">
        <title>Recombination of ecologically and evolutionarily significant loci maintains genetic cohesion in the Pseudomonas syringae species complex.</title>
        <authorList>
            <person name="Dillon M."/>
            <person name="Thakur S."/>
            <person name="Almeida R.N.D."/>
            <person name="Weir B.S."/>
            <person name="Guttman D.S."/>
        </authorList>
    </citation>
    <scope>NUCLEOTIDE SEQUENCE [LARGE SCALE GENOMIC DNA]</scope>
    <source>
        <strain evidence="1 2">ICMP 5931</strain>
    </source>
</reference>
<evidence type="ECO:0008006" key="3">
    <source>
        <dbReference type="Google" id="ProtNLM"/>
    </source>
</evidence>
<dbReference type="RefSeq" id="WP_233594133.1">
    <property type="nucleotide sequence ID" value="NZ_RBRS01000376.1"/>
</dbReference>
<accession>A0A3M4S8Q3</accession>
<dbReference type="Proteomes" id="UP000271097">
    <property type="component" value="Unassembled WGS sequence"/>
</dbReference>
<sequence length="93" mass="11385">MSDRIQLEPKQGINLMQPWRWENETRWYEVELTQDLFGDWLLVRRWGGLHSRHHGKKTERVFDQHAGLAMVEKIDEERKARKPPYFRMNSKHQ</sequence>
<protein>
    <recommendedName>
        <fullName evidence="3">Wgr family protein</fullName>
    </recommendedName>
</protein>
<organism evidence="1 2">
    <name type="scientific">Pseudomonas amygdali pv. ulmi</name>
    <dbReference type="NCBI Taxonomy" id="251720"/>
    <lineage>
        <taxon>Bacteria</taxon>
        <taxon>Pseudomonadati</taxon>
        <taxon>Pseudomonadota</taxon>
        <taxon>Gammaproteobacteria</taxon>
        <taxon>Pseudomonadales</taxon>
        <taxon>Pseudomonadaceae</taxon>
        <taxon>Pseudomonas</taxon>
        <taxon>Pseudomonas amygdali</taxon>
    </lineage>
</organism>
<dbReference type="AlphaFoldDB" id="A0A3M4S8Q3"/>
<comment type="caution">
    <text evidence="1">The sequence shown here is derived from an EMBL/GenBank/DDBJ whole genome shotgun (WGS) entry which is preliminary data.</text>
</comment>
<evidence type="ECO:0000313" key="2">
    <source>
        <dbReference type="Proteomes" id="UP000271097"/>
    </source>
</evidence>
<dbReference type="EMBL" id="RBRS01000376">
    <property type="protein sequence ID" value="RMR11218.1"/>
    <property type="molecule type" value="Genomic_DNA"/>
</dbReference>
<evidence type="ECO:0000313" key="1">
    <source>
        <dbReference type="EMBL" id="RMR11218.1"/>
    </source>
</evidence>
<proteinExistence type="predicted"/>
<gene>
    <name evidence="1" type="ORF">ALP90_200189</name>
</gene>
<name>A0A3M4S8Q3_PSEA0</name>